<evidence type="ECO:0000313" key="1">
    <source>
        <dbReference type="EMBL" id="GID72308.1"/>
    </source>
</evidence>
<name>A0ABQ3XX36_9ACTN</name>
<proteinExistence type="predicted"/>
<gene>
    <name evidence="1" type="ORF">Ade02nite_09490</name>
</gene>
<evidence type="ECO:0008006" key="3">
    <source>
        <dbReference type="Google" id="ProtNLM"/>
    </source>
</evidence>
<dbReference type="Pfam" id="PF10824">
    <property type="entry name" value="T7SS_ESX_EspC"/>
    <property type="match status" value="1"/>
</dbReference>
<reference evidence="1 2" key="1">
    <citation type="submission" date="2021-01" db="EMBL/GenBank/DDBJ databases">
        <title>Whole genome shotgun sequence of Actinoplanes deccanensis NBRC 13994.</title>
        <authorList>
            <person name="Komaki H."/>
            <person name="Tamura T."/>
        </authorList>
    </citation>
    <scope>NUCLEOTIDE SEQUENCE [LARGE SCALE GENOMIC DNA]</scope>
    <source>
        <strain evidence="1 2">NBRC 13994</strain>
    </source>
</reference>
<dbReference type="InterPro" id="IPR022536">
    <property type="entry name" value="EspC"/>
</dbReference>
<dbReference type="EMBL" id="BOMI01000014">
    <property type="protein sequence ID" value="GID72308.1"/>
    <property type="molecule type" value="Genomic_DNA"/>
</dbReference>
<organism evidence="1 2">
    <name type="scientific">Paractinoplanes deccanensis</name>
    <dbReference type="NCBI Taxonomy" id="113561"/>
    <lineage>
        <taxon>Bacteria</taxon>
        <taxon>Bacillati</taxon>
        <taxon>Actinomycetota</taxon>
        <taxon>Actinomycetes</taxon>
        <taxon>Micromonosporales</taxon>
        <taxon>Micromonosporaceae</taxon>
        <taxon>Paractinoplanes</taxon>
    </lineage>
</organism>
<dbReference type="Proteomes" id="UP000609879">
    <property type="component" value="Unassembled WGS sequence"/>
</dbReference>
<accession>A0ABQ3XX36</accession>
<comment type="caution">
    <text evidence="1">The sequence shown here is derived from an EMBL/GenBank/DDBJ whole genome shotgun (WGS) entry which is preliminary data.</text>
</comment>
<sequence length="104" mass="10402">MSGEFSVRPADLVAHGGHVEGVAAQVGEAAAAGRAVRAGAGAYGQLCAMVPAMLDVLQGDLVDGVADSAEALRDTAAKLRATAEHYDATDRAGADVITRSGPAR</sequence>
<evidence type="ECO:0000313" key="2">
    <source>
        <dbReference type="Proteomes" id="UP000609879"/>
    </source>
</evidence>
<keyword evidence="2" id="KW-1185">Reference proteome</keyword>
<protein>
    <recommendedName>
        <fullName evidence="3">ESX-1 secretion-associated protein</fullName>
    </recommendedName>
</protein>
<dbReference type="RefSeq" id="WP_203760267.1">
    <property type="nucleotide sequence ID" value="NZ_BAAABO010000025.1"/>
</dbReference>